<dbReference type="InterPro" id="IPR036271">
    <property type="entry name" value="Tet_transcr_reg_TetR-rel_C_sf"/>
</dbReference>
<protein>
    <submittedName>
        <fullName evidence="1">Uncharacterized protein</fullName>
    </submittedName>
</protein>
<dbReference type="InterPro" id="IPR050109">
    <property type="entry name" value="HTH-type_TetR-like_transc_reg"/>
</dbReference>
<dbReference type="Proteomes" id="UP000249915">
    <property type="component" value="Unassembled WGS sequence"/>
</dbReference>
<sequence length="192" mass="21535">MGGRPTHKGVSIDRIVDAAVQVLADHGYEGLTTAEVARRLDISQPTLYSHVRNLDQLRSLIAVRGMRELSHRVRVAVQGREGDDAMRAMAYAYRGFVRNYPALYMIQQRAPSTQEYWDAAPKAAQAVQDVLRGYGIDDEQLPHVHLVFRTSIHGFVDQEINNAIPDVQNIDASFDLFLRFLTDGIKMLAADT</sequence>
<dbReference type="PRINTS" id="PR00455">
    <property type="entry name" value="HTHTETR"/>
</dbReference>
<dbReference type="PANTHER" id="PTHR30055">
    <property type="entry name" value="HTH-TYPE TRANSCRIPTIONAL REGULATOR RUTR"/>
    <property type="match status" value="1"/>
</dbReference>
<name>A0A2V4ATW2_9PSEU</name>
<dbReference type="PANTHER" id="PTHR30055:SF234">
    <property type="entry name" value="HTH-TYPE TRANSCRIPTIONAL REGULATOR BETI"/>
    <property type="match status" value="1"/>
</dbReference>
<reference evidence="1 2" key="1">
    <citation type="submission" date="2016-07" db="EMBL/GenBank/DDBJ databases">
        <title>Draft genome sequence of Prauserella muralis DSM 45305, isolated from a mould-covered wall in an indoor environment.</title>
        <authorList>
            <person name="Ruckert C."/>
            <person name="Albersmeier A."/>
            <person name="Jiang C.-L."/>
            <person name="Jiang Y."/>
            <person name="Kalinowski J."/>
            <person name="Schneider O."/>
            <person name="Winkler A."/>
            <person name="Zotchev S.B."/>
        </authorList>
    </citation>
    <scope>NUCLEOTIDE SEQUENCE [LARGE SCALE GENOMIC DNA]</scope>
    <source>
        <strain evidence="1 2">DSM 45305</strain>
    </source>
</reference>
<keyword evidence="2" id="KW-1185">Reference proteome</keyword>
<dbReference type="InterPro" id="IPR001647">
    <property type="entry name" value="HTH_TetR"/>
</dbReference>
<dbReference type="SUPFAM" id="SSF48498">
    <property type="entry name" value="Tetracyclin repressor-like, C-terminal domain"/>
    <property type="match status" value="1"/>
</dbReference>
<evidence type="ECO:0000313" key="2">
    <source>
        <dbReference type="Proteomes" id="UP000249915"/>
    </source>
</evidence>
<dbReference type="AlphaFoldDB" id="A0A2V4ATW2"/>
<dbReference type="Pfam" id="PF00440">
    <property type="entry name" value="TetR_N"/>
    <property type="match status" value="1"/>
</dbReference>
<proteinExistence type="predicted"/>
<dbReference type="EMBL" id="MASW01000004">
    <property type="protein sequence ID" value="PXY24693.1"/>
    <property type="molecule type" value="Genomic_DNA"/>
</dbReference>
<dbReference type="Pfam" id="PF13305">
    <property type="entry name" value="TetR_C_33"/>
    <property type="match status" value="1"/>
</dbReference>
<dbReference type="OrthoDB" id="71867at2"/>
<dbReference type="SUPFAM" id="SSF46689">
    <property type="entry name" value="Homeodomain-like"/>
    <property type="match status" value="1"/>
</dbReference>
<dbReference type="Gene3D" id="1.10.357.10">
    <property type="entry name" value="Tetracycline Repressor, domain 2"/>
    <property type="match status" value="1"/>
</dbReference>
<comment type="caution">
    <text evidence="1">The sequence shown here is derived from an EMBL/GenBank/DDBJ whole genome shotgun (WGS) entry which is preliminary data.</text>
</comment>
<dbReference type="RefSeq" id="WP_112282676.1">
    <property type="nucleotide sequence ID" value="NZ_MASW01000004.1"/>
</dbReference>
<evidence type="ECO:0000313" key="1">
    <source>
        <dbReference type="EMBL" id="PXY24693.1"/>
    </source>
</evidence>
<organism evidence="1 2">
    <name type="scientific">Prauserella muralis</name>
    <dbReference type="NCBI Taxonomy" id="588067"/>
    <lineage>
        <taxon>Bacteria</taxon>
        <taxon>Bacillati</taxon>
        <taxon>Actinomycetota</taxon>
        <taxon>Actinomycetes</taxon>
        <taxon>Pseudonocardiales</taxon>
        <taxon>Pseudonocardiaceae</taxon>
        <taxon>Prauserella</taxon>
    </lineage>
</organism>
<dbReference type="GO" id="GO:0000976">
    <property type="term" value="F:transcription cis-regulatory region binding"/>
    <property type="evidence" value="ECO:0007669"/>
    <property type="project" value="TreeGrafter"/>
</dbReference>
<dbReference type="InterPro" id="IPR009057">
    <property type="entry name" value="Homeodomain-like_sf"/>
</dbReference>
<gene>
    <name evidence="1" type="ORF">BAY60_19505</name>
</gene>
<dbReference type="PROSITE" id="PS50977">
    <property type="entry name" value="HTH_TETR_2"/>
    <property type="match status" value="1"/>
</dbReference>
<accession>A0A2V4ATW2</accession>
<dbReference type="Gene3D" id="1.10.10.60">
    <property type="entry name" value="Homeodomain-like"/>
    <property type="match status" value="1"/>
</dbReference>
<dbReference type="InterPro" id="IPR025996">
    <property type="entry name" value="MT1864/Rv1816-like_C"/>
</dbReference>
<dbReference type="GO" id="GO:0003700">
    <property type="term" value="F:DNA-binding transcription factor activity"/>
    <property type="evidence" value="ECO:0007669"/>
    <property type="project" value="TreeGrafter"/>
</dbReference>